<keyword evidence="2" id="KW-1185">Reference proteome</keyword>
<evidence type="ECO:0000313" key="2">
    <source>
        <dbReference type="Proteomes" id="UP001293254"/>
    </source>
</evidence>
<evidence type="ECO:0000313" key="1">
    <source>
        <dbReference type="EMBL" id="KAK4434723.1"/>
    </source>
</evidence>
<proteinExistence type="predicted"/>
<name>A0AAE1YRL7_9LAMI</name>
<organism evidence="1 2">
    <name type="scientific">Sesamum alatum</name>
    <dbReference type="NCBI Taxonomy" id="300844"/>
    <lineage>
        <taxon>Eukaryota</taxon>
        <taxon>Viridiplantae</taxon>
        <taxon>Streptophyta</taxon>
        <taxon>Embryophyta</taxon>
        <taxon>Tracheophyta</taxon>
        <taxon>Spermatophyta</taxon>
        <taxon>Magnoliopsida</taxon>
        <taxon>eudicotyledons</taxon>
        <taxon>Gunneridae</taxon>
        <taxon>Pentapetalae</taxon>
        <taxon>asterids</taxon>
        <taxon>lamiids</taxon>
        <taxon>Lamiales</taxon>
        <taxon>Pedaliaceae</taxon>
        <taxon>Sesamum</taxon>
    </lineage>
</organism>
<accession>A0AAE1YRL7</accession>
<sequence>MKTRAGRNVDRRTAIPPVMRVAEGAPQKFFGCRTTAAQRLSWYDFIQYTLNHLAIGSISRLQNALSASHNFLVYGFPIVILITQKGLYRLKLTPVAKYSHNLIIV</sequence>
<comment type="caution">
    <text evidence="1">The sequence shown here is derived from an EMBL/GenBank/DDBJ whole genome shotgun (WGS) entry which is preliminary data.</text>
</comment>
<protein>
    <submittedName>
        <fullName evidence="1">Uncharacterized protein</fullName>
    </submittedName>
</protein>
<dbReference type="EMBL" id="JACGWO010000002">
    <property type="protein sequence ID" value="KAK4434723.1"/>
    <property type="molecule type" value="Genomic_DNA"/>
</dbReference>
<dbReference type="AlphaFoldDB" id="A0AAE1YRL7"/>
<gene>
    <name evidence="1" type="ORF">Salat_0635100</name>
</gene>
<dbReference type="Proteomes" id="UP001293254">
    <property type="component" value="Unassembled WGS sequence"/>
</dbReference>
<reference evidence="1" key="1">
    <citation type="submission" date="2020-06" db="EMBL/GenBank/DDBJ databases">
        <authorList>
            <person name="Li T."/>
            <person name="Hu X."/>
            <person name="Zhang T."/>
            <person name="Song X."/>
            <person name="Zhang H."/>
            <person name="Dai N."/>
            <person name="Sheng W."/>
            <person name="Hou X."/>
            <person name="Wei L."/>
        </authorList>
    </citation>
    <scope>NUCLEOTIDE SEQUENCE</scope>
    <source>
        <strain evidence="1">3651</strain>
        <tissue evidence="1">Leaf</tissue>
    </source>
</reference>
<reference evidence="1" key="2">
    <citation type="journal article" date="2024" name="Plant">
        <title>Genomic evolution and insights into agronomic trait innovations of Sesamum species.</title>
        <authorList>
            <person name="Miao H."/>
            <person name="Wang L."/>
            <person name="Qu L."/>
            <person name="Liu H."/>
            <person name="Sun Y."/>
            <person name="Le M."/>
            <person name="Wang Q."/>
            <person name="Wei S."/>
            <person name="Zheng Y."/>
            <person name="Lin W."/>
            <person name="Duan Y."/>
            <person name="Cao H."/>
            <person name="Xiong S."/>
            <person name="Wang X."/>
            <person name="Wei L."/>
            <person name="Li C."/>
            <person name="Ma Q."/>
            <person name="Ju M."/>
            <person name="Zhao R."/>
            <person name="Li G."/>
            <person name="Mu C."/>
            <person name="Tian Q."/>
            <person name="Mei H."/>
            <person name="Zhang T."/>
            <person name="Gao T."/>
            <person name="Zhang H."/>
        </authorList>
    </citation>
    <scope>NUCLEOTIDE SEQUENCE</scope>
    <source>
        <strain evidence="1">3651</strain>
    </source>
</reference>